<accession>A0A6S6YQB0</accession>
<keyword evidence="2" id="KW-1185">Reference proteome</keyword>
<reference evidence="1 2" key="1">
    <citation type="submission" date="2020-04" db="EMBL/GenBank/DDBJ databases">
        <authorList>
            <person name="De Canck E."/>
        </authorList>
    </citation>
    <scope>NUCLEOTIDE SEQUENCE [LARGE SCALE GENOMIC DNA]</scope>
    <source>
        <strain evidence="1 2">LMG 3431</strain>
    </source>
</reference>
<dbReference type="InterPro" id="IPR014710">
    <property type="entry name" value="RmlC-like_jellyroll"/>
</dbReference>
<dbReference type="EMBL" id="CADIJX010000001">
    <property type="protein sequence ID" value="CAB3631328.1"/>
    <property type="molecule type" value="Genomic_DNA"/>
</dbReference>
<dbReference type="InterPro" id="IPR010282">
    <property type="entry name" value="Uncharacterised_HutD/Ves"/>
</dbReference>
<organism evidence="1 2">
    <name type="scientific">Achromobacter pestifer</name>
    <dbReference type="NCBI Taxonomy" id="1353889"/>
    <lineage>
        <taxon>Bacteria</taxon>
        <taxon>Pseudomonadati</taxon>
        <taxon>Pseudomonadota</taxon>
        <taxon>Betaproteobacteria</taxon>
        <taxon>Burkholderiales</taxon>
        <taxon>Alcaligenaceae</taxon>
        <taxon>Achromobacter</taxon>
    </lineage>
</organism>
<sequence>MHLTLADWQALPAEPWKNGGGVTRTVARDADAAAARWRVSIADIARDGPYSRFPGYDRVSVVLTGQGVALHGAGMEVVLLPGVATTFPGDIAFQSRLLGEPVQVLNVFVRRDAARVTVSCVGLTQIAVIAGRLADGAEALQQFHWTVDVHAGPPRQDGVDAVLLDLQVAACRAA</sequence>
<dbReference type="Proteomes" id="UP000494108">
    <property type="component" value="Unassembled WGS sequence"/>
</dbReference>
<gene>
    <name evidence="1" type="primary">ves_1</name>
    <name evidence="1" type="ORF">LMG3431_01326</name>
</gene>
<evidence type="ECO:0000313" key="1">
    <source>
        <dbReference type="EMBL" id="CAB3631328.1"/>
    </source>
</evidence>
<dbReference type="PANTHER" id="PTHR37943">
    <property type="entry name" value="PROTEIN VES"/>
    <property type="match status" value="1"/>
</dbReference>
<name>A0A6S6YQB0_9BURK</name>
<dbReference type="InterPro" id="IPR011051">
    <property type="entry name" value="RmlC_Cupin_sf"/>
</dbReference>
<dbReference type="AlphaFoldDB" id="A0A6S6YQB0"/>
<dbReference type="Gene3D" id="2.60.120.10">
    <property type="entry name" value="Jelly Rolls"/>
    <property type="match status" value="1"/>
</dbReference>
<protein>
    <submittedName>
        <fullName evidence="1">Protein Ves</fullName>
    </submittedName>
</protein>
<dbReference type="RefSeq" id="WP_175173586.1">
    <property type="nucleotide sequence ID" value="NZ_CADIJX010000001.1"/>
</dbReference>
<dbReference type="Pfam" id="PF05962">
    <property type="entry name" value="HutD"/>
    <property type="match status" value="1"/>
</dbReference>
<dbReference type="SUPFAM" id="SSF51182">
    <property type="entry name" value="RmlC-like cupins"/>
    <property type="match status" value="1"/>
</dbReference>
<proteinExistence type="predicted"/>
<dbReference type="PANTHER" id="PTHR37943:SF1">
    <property type="entry name" value="PROTEIN VES"/>
    <property type="match status" value="1"/>
</dbReference>
<evidence type="ECO:0000313" key="2">
    <source>
        <dbReference type="Proteomes" id="UP000494108"/>
    </source>
</evidence>